<proteinExistence type="predicted"/>
<gene>
    <name evidence="2" type="ORF">EV378_3763</name>
</gene>
<sequence>MSDHGDDARGWVLLLAQLPASPSSPRVTVWRRARSAGAIGVQNGAWVLPDGEPHVRFLTGLAAYVREHGGTAFAFRTTSATGLEDDEIVARFRSDRAKEYAELTERGEELLAELAKETDRSNFTFAELEENEQDLDRLSGWLEKITVRDFFSDERAKDAAALLERCRHALETFTAEVLRAEGVASEGNERP</sequence>
<keyword evidence="3" id="KW-1185">Reference proteome</keyword>
<organism evidence="2 3">
    <name type="scientific">Pseudonocardia endophytica</name>
    <dbReference type="NCBI Taxonomy" id="401976"/>
    <lineage>
        <taxon>Bacteria</taxon>
        <taxon>Bacillati</taxon>
        <taxon>Actinomycetota</taxon>
        <taxon>Actinomycetes</taxon>
        <taxon>Pseudonocardiales</taxon>
        <taxon>Pseudonocardiaceae</taxon>
        <taxon>Pseudonocardia</taxon>
    </lineage>
</organism>
<dbReference type="Proteomes" id="UP000295560">
    <property type="component" value="Unassembled WGS sequence"/>
</dbReference>
<evidence type="ECO:0000259" key="1">
    <source>
        <dbReference type="Pfam" id="PF20229"/>
    </source>
</evidence>
<protein>
    <recommendedName>
        <fullName evidence="1">ChrB N-terminal domain-containing protein</fullName>
    </recommendedName>
</protein>
<dbReference type="OrthoDB" id="3790780at2"/>
<evidence type="ECO:0000313" key="2">
    <source>
        <dbReference type="EMBL" id="TCK27881.1"/>
    </source>
</evidence>
<comment type="caution">
    <text evidence="2">The sequence shown here is derived from an EMBL/GenBank/DDBJ whole genome shotgun (WGS) entry which is preliminary data.</text>
</comment>
<feature type="domain" description="ChrB N-terminal" evidence="1">
    <location>
        <begin position="26"/>
        <end position="181"/>
    </location>
</feature>
<evidence type="ECO:0000313" key="3">
    <source>
        <dbReference type="Proteomes" id="UP000295560"/>
    </source>
</evidence>
<dbReference type="RefSeq" id="WP_132427142.1">
    <property type="nucleotide sequence ID" value="NZ_SMFZ01000001.1"/>
</dbReference>
<dbReference type="AlphaFoldDB" id="A0A4R1I1R8"/>
<accession>A0A4R1I1R8</accession>
<name>A0A4R1I1R8_PSEEN</name>
<dbReference type="EMBL" id="SMFZ01000001">
    <property type="protein sequence ID" value="TCK27881.1"/>
    <property type="molecule type" value="Genomic_DNA"/>
</dbReference>
<reference evidence="2 3" key="1">
    <citation type="submission" date="2019-03" db="EMBL/GenBank/DDBJ databases">
        <title>Sequencing the genomes of 1000 actinobacteria strains.</title>
        <authorList>
            <person name="Klenk H.-P."/>
        </authorList>
    </citation>
    <scope>NUCLEOTIDE SEQUENCE [LARGE SCALE GENOMIC DNA]</scope>
    <source>
        <strain evidence="2 3">DSM 44969</strain>
    </source>
</reference>
<dbReference type="InterPro" id="IPR046858">
    <property type="entry name" value="ChrB_N"/>
</dbReference>
<dbReference type="Pfam" id="PF20229">
    <property type="entry name" value="ChrB_N"/>
    <property type="match status" value="1"/>
</dbReference>